<accession>A0ABR9TIV5</accession>
<keyword evidence="1" id="KW-1133">Transmembrane helix</keyword>
<feature type="transmembrane region" description="Helical" evidence="1">
    <location>
        <begin position="86"/>
        <end position="107"/>
    </location>
</feature>
<dbReference type="Proteomes" id="UP000640614">
    <property type="component" value="Unassembled WGS sequence"/>
</dbReference>
<feature type="transmembrane region" description="Helical" evidence="1">
    <location>
        <begin position="60"/>
        <end position="80"/>
    </location>
</feature>
<sequence length="310" mass="35945">MKQYYAIIFSVIYALFFRVLADFNIIEINSFDYFLVVPVVLGYIPFLFDPETFVNSIYKIIFFSWISSFLFLLIAFIFHLEDIGCLLILIPTYFIVSPLIGLIIRSILKYSKKGSIGNLKTNVFFLILIPIIIGNIEKHIEKEETHFVVEKSVLIDTSSKVIWGNLFAVPVLTNHMNRSVYNFLGFPNPVRSDYNPKTNVRLGYFDNGVILHEKVIDLEEYKKLSFAINVQQSKLDNSQTFMHVIKKESMIFNSITYKLQSINESKTRLTLLCDYKVRTNIPLYGEFCSKNIVLDFESKLLNALKSKIED</sequence>
<dbReference type="RefSeq" id="WP_193845591.1">
    <property type="nucleotide sequence ID" value="NZ_PRDM01000001.1"/>
</dbReference>
<reference evidence="2 3" key="1">
    <citation type="submission" date="2018-07" db="EMBL/GenBank/DDBJ databases">
        <title>Genome assembly of strain KB82.</title>
        <authorList>
            <person name="Kukolya J."/>
            <person name="Horvath B."/>
            <person name="Nagy I."/>
            <person name="Toth A."/>
        </authorList>
    </citation>
    <scope>NUCLEOTIDE SEQUENCE [LARGE SCALE GENOMIC DNA]</scope>
    <source>
        <strain evidence="2 3">Kb82</strain>
    </source>
</reference>
<evidence type="ECO:0000313" key="2">
    <source>
        <dbReference type="EMBL" id="MBE8724612.1"/>
    </source>
</evidence>
<evidence type="ECO:0000313" key="3">
    <source>
        <dbReference type="Proteomes" id="UP000640614"/>
    </source>
</evidence>
<gene>
    <name evidence="2" type="ORF">C4F50_06580</name>
</gene>
<keyword evidence="3" id="KW-1185">Reference proteome</keyword>
<keyword evidence="1" id="KW-0472">Membrane</keyword>
<comment type="caution">
    <text evidence="2">The sequence shown here is derived from an EMBL/GenBank/DDBJ whole genome shotgun (WGS) entry which is preliminary data.</text>
</comment>
<feature type="transmembrane region" description="Helical" evidence="1">
    <location>
        <begin position="31"/>
        <end position="48"/>
    </location>
</feature>
<protein>
    <recommendedName>
        <fullName evidence="4">Polyketide cyclase</fullName>
    </recommendedName>
</protein>
<evidence type="ECO:0008006" key="4">
    <source>
        <dbReference type="Google" id="ProtNLM"/>
    </source>
</evidence>
<evidence type="ECO:0000256" key="1">
    <source>
        <dbReference type="SAM" id="Phobius"/>
    </source>
</evidence>
<dbReference type="EMBL" id="PRDM01000001">
    <property type="protein sequence ID" value="MBE8724612.1"/>
    <property type="molecule type" value="Genomic_DNA"/>
</dbReference>
<proteinExistence type="predicted"/>
<keyword evidence="1" id="KW-0812">Transmembrane</keyword>
<name>A0ABR9TIV5_9FLAO</name>
<organism evidence="2 3">
    <name type="scientific">Flavobacterium hungaricum</name>
    <dbReference type="NCBI Taxonomy" id="2082725"/>
    <lineage>
        <taxon>Bacteria</taxon>
        <taxon>Pseudomonadati</taxon>
        <taxon>Bacteroidota</taxon>
        <taxon>Flavobacteriia</taxon>
        <taxon>Flavobacteriales</taxon>
        <taxon>Flavobacteriaceae</taxon>
        <taxon>Flavobacterium</taxon>
    </lineage>
</organism>